<name>A0ACC0AFT0_CATRO</name>
<comment type="caution">
    <text evidence="1">The sequence shown here is derived from an EMBL/GenBank/DDBJ whole genome shotgun (WGS) entry which is preliminary data.</text>
</comment>
<reference evidence="2" key="1">
    <citation type="journal article" date="2023" name="Nat. Plants">
        <title>Single-cell RNA sequencing provides a high-resolution roadmap for understanding the multicellular compartmentation of specialized metabolism.</title>
        <authorList>
            <person name="Sun S."/>
            <person name="Shen X."/>
            <person name="Li Y."/>
            <person name="Li Y."/>
            <person name="Wang S."/>
            <person name="Li R."/>
            <person name="Zhang H."/>
            <person name="Shen G."/>
            <person name="Guo B."/>
            <person name="Wei J."/>
            <person name="Xu J."/>
            <person name="St-Pierre B."/>
            <person name="Chen S."/>
            <person name="Sun C."/>
        </authorList>
    </citation>
    <scope>NUCLEOTIDE SEQUENCE [LARGE SCALE GENOMIC DNA]</scope>
</reference>
<dbReference type="Proteomes" id="UP001060085">
    <property type="component" value="Linkage Group LG06"/>
</dbReference>
<sequence>MKWGRKKVSFTSPHHHHHHHPSLITRVFPSSWFSKFKQKGSSFEPPKSAKAKQKVPPSCSLSHVPWKEGRFYCGDDDPYWRLSFGEEGMEQSKVWLNSVWDDPDDNVPEVTIPNSGSSKPEAVQMFNHMVREMQEKKESLLENEEFGREKVRKGEKKKSTCRQTIEGRRSRKLNRRTLEEKQEKVANTAEKIVFEVQPEKIIHTREDFSKSGVSESRYQHSFSFPNSNLRTIEEECTLKTRNLETSNAFSKVEEAEEEEISLQCKRLEEMMLKTERQRESVYVDRNCRKKRRKQSSRIKCFSPRTAAKIECKIRALEDMKKAKMREKKTKETALREAAILDSYAVAKSSFNPQKDFRDSMIEMIIEKGIETPEELEELLACYLTLNCDEYHDLIIEVFRQVYFELNQVYLASELQTYLCRSD</sequence>
<protein>
    <submittedName>
        <fullName evidence="1">Uncharacterized protein</fullName>
    </submittedName>
</protein>
<evidence type="ECO:0000313" key="2">
    <source>
        <dbReference type="Proteomes" id="UP001060085"/>
    </source>
</evidence>
<evidence type="ECO:0000313" key="1">
    <source>
        <dbReference type="EMBL" id="KAI5659802.1"/>
    </source>
</evidence>
<dbReference type="EMBL" id="CM044706">
    <property type="protein sequence ID" value="KAI5659802.1"/>
    <property type="molecule type" value="Genomic_DNA"/>
</dbReference>
<keyword evidence="2" id="KW-1185">Reference proteome</keyword>
<accession>A0ACC0AFT0</accession>
<proteinExistence type="predicted"/>
<organism evidence="1 2">
    <name type="scientific">Catharanthus roseus</name>
    <name type="common">Madagascar periwinkle</name>
    <name type="synonym">Vinca rosea</name>
    <dbReference type="NCBI Taxonomy" id="4058"/>
    <lineage>
        <taxon>Eukaryota</taxon>
        <taxon>Viridiplantae</taxon>
        <taxon>Streptophyta</taxon>
        <taxon>Embryophyta</taxon>
        <taxon>Tracheophyta</taxon>
        <taxon>Spermatophyta</taxon>
        <taxon>Magnoliopsida</taxon>
        <taxon>eudicotyledons</taxon>
        <taxon>Gunneridae</taxon>
        <taxon>Pentapetalae</taxon>
        <taxon>asterids</taxon>
        <taxon>lamiids</taxon>
        <taxon>Gentianales</taxon>
        <taxon>Apocynaceae</taxon>
        <taxon>Rauvolfioideae</taxon>
        <taxon>Vinceae</taxon>
        <taxon>Catharanthinae</taxon>
        <taxon>Catharanthus</taxon>
    </lineage>
</organism>
<gene>
    <name evidence="1" type="ORF">M9H77_28595</name>
</gene>